<organism evidence="3 4">
    <name type="scientific">Phocaeicola salanitronis (strain DSM 18170 / JCM 13657 / CCUG 60908 / BL78)</name>
    <name type="common">Bacteroides salanitronis</name>
    <dbReference type="NCBI Taxonomy" id="667015"/>
    <lineage>
        <taxon>Bacteria</taxon>
        <taxon>Pseudomonadati</taxon>
        <taxon>Bacteroidota</taxon>
        <taxon>Bacteroidia</taxon>
        <taxon>Bacteroidales</taxon>
        <taxon>Bacteroidaceae</taxon>
        <taxon>Phocaeicola</taxon>
    </lineage>
</organism>
<proteinExistence type="predicted"/>
<reference evidence="3 4" key="1">
    <citation type="journal article" date="2011" name="Stand. Genomic Sci.">
        <title>Complete genome sequence of Bacteroides salanitronis type strain (BL78).</title>
        <authorList>
            <person name="Gronow S."/>
            <person name="Held B."/>
            <person name="Lucas S."/>
            <person name="Lapidus A."/>
            <person name="Del Rio T.G."/>
            <person name="Nolan M."/>
            <person name="Tice H."/>
            <person name="Deshpande S."/>
            <person name="Cheng J.F."/>
            <person name="Pitluck S."/>
            <person name="Liolios K."/>
            <person name="Pagani I."/>
            <person name="Ivanova N."/>
            <person name="Mavromatis K."/>
            <person name="Pati A."/>
            <person name="Tapia R."/>
            <person name="Han C."/>
            <person name="Goodwin L."/>
            <person name="Chen A."/>
            <person name="Palaniappan K."/>
            <person name="Land M."/>
            <person name="Hauser L."/>
            <person name="Chang Y.J."/>
            <person name="Jeffries C.D."/>
            <person name="Brambilla E.M."/>
            <person name="Rohde M."/>
            <person name="Goker M."/>
            <person name="Detter J.C."/>
            <person name="Woyke T."/>
            <person name="Bristow J."/>
            <person name="Markowitz V."/>
            <person name="Hugenholtz P."/>
            <person name="Kyrpides N.C."/>
            <person name="Klenk H.P."/>
            <person name="Eisen J.A."/>
        </authorList>
    </citation>
    <scope>NUCLEOTIDE SEQUENCE [LARGE SCALE GENOMIC DNA]</scope>
    <source>
        <strain evidence="3 4">DSM 18170</strain>
    </source>
</reference>
<dbReference type="KEGG" id="bsa:Bacsa_0538"/>
<feature type="region of interest" description="Disordered" evidence="1">
    <location>
        <begin position="273"/>
        <end position="302"/>
    </location>
</feature>
<protein>
    <recommendedName>
        <fullName evidence="5">DUF4858 domain-containing protein</fullName>
    </recommendedName>
</protein>
<dbReference type="AlphaFoldDB" id="F0QZW9"/>
<feature type="chain" id="PRO_5003258975" description="DUF4858 domain-containing protein" evidence="2">
    <location>
        <begin position="30"/>
        <end position="302"/>
    </location>
</feature>
<feature type="region of interest" description="Disordered" evidence="1">
    <location>
        <begin position="233"/>
        <end position="256"/>
    </location>
</feature>
<evidence type="ECO:0008006" key="5">
    <source>
        <dbReference type="Google" id="ProtNLM"/>
    </source>
</evidence>
<evidence type="ECO:0000313" key="4">
    <source>
        <dbReference type="Proteomes" id="UP000007486"/>
    </source>
</evidence>
<accession>F0QZW9</accession>
<sequence>MTIFEPEMSLLRRILFILSALSGALPAYAQNGKEKDIRLNEEAVRMIQFDFSGTEEAPREEMKAVTLDKPWMDFKKDLRLPRSLTDTARVKKPTGYVRMLPYTIWTRFGEDPVYDVLVLGRPEKWEMHWTLNPNAVSAEEYGRSLAPGRGMMYERAAGRIGGSTGAGAVVGGLDFLGFIYNNLTPRGRMLQHNRKHANAWKIYKDYLPTREDSLKFPTYNRLLPVYAPADTATASPGAAQDTLPAPKAPAAPAPDEDRFYKLIRQRQAEDSIRRQEFFRKDKSRGNAYDVEKQIRRMREERN</sequence>
<keyword evidence="2" id="KW-0732">Signal</keyword>
<dbReference type="eggNOG" id="ENOG50302GT">
    <property type="taxonomic scope" value="Bacteria"/>
</dbReference>
<evidence type="ECO:0000256" key="2">
    <source>
        <dbReference type="SAM" id="SignalP"/>
    </source>
</evidence>
<name>F0QZW9_PHOSB</name>
<keyword evidence="4" id="KW-1185">Reference proteome</keyword>
<dbReference type="HOGENOM" id="CLU_833283_0_0_10"/>
<dbReference type="EMBL" id="CP002530">
    <property type="protein sequence ID" value="ADY35134.1"/>
    <property type="molecule type" value="Genomic_DNA"/>
</dbReference>
<dbReference type="Proteomes" id="UP000007486">
    <property type="component" value="Chromosome"/>
</dbReference>
<feature type="signal peptide" evidence="2">
    <location>
        <begin position="1"/>
        <end position="29"/>
    </location>
</feature>
<evidence type="ECO:0000313" key="3">
    <source>
        <dbReference type="EMBL" id="ADY35134.1"/>
    </source>
</evidence>
<gene>
    <name evidence="3" type="ordered locus">Bacsa_0538</name>
</gene>
<evidence type="ECO:0000256" key="1">
    <source>
        <dbReference type="SAM" id="MobiDB-lite"/>
    </source>
</evidence>